<accession>M0JQ54</accession>
<protein>
    <submittedName>
        <fullName evidence="2">Nucleoside 2-deoxyribosyltransferase</fullName>
    </submittedName>
</protein>
<evidence type="ECO:0000313" key="5">
    <source>
        <dbReference type="Proteomes" id="UP000682967"/>
    </source>
</evidence>
<dbReference type="AlphaFoldDB" id="M0JQ54"/>
<evidence type="ECO:0000313" key="3">
    <source>
        <dbReference type="EMBL" id="QUJ74720.1"/>
    </source>
</evidence>
<dbReference type="SUPFAM" id="SSF52309">
    <property type="entry name" value="N-(deoxy)ribosyltransferase-like"/>
    <property type="match status" value="1"/>
</dbReference>
<dbReference type="PANTHER" id="PTHR15364">
    <property type="entry name" value="2'-DEOXYNUCLEOSIDE 5'-PHOSPHATE N-HYDROLASE 1"/>
    <property type="match status" value="1"/>
</dbReference>
<dbReference type="PANTHER" id="PTHR15364:SF0">
    <property type="entry name" value="2'-DEOXYNUCLEOSIDE 5'-PHOSPHATE N-HYDROLASE 1"/>
    <property type="match status" value="1"/>
</dbReference>
<dbReference type="Proteomes" id="UP000682967">
    <property type="component" value="Plasmid pHsi55"/>
</dbReference>
<dbReference type="Pfam" id="PF05014">
    <property type="entry name" value="Nuc_deoxyrib_tr"/>
    <property type="match status" value="1"/>
</dbReference>
<dbReference type="GO" id="GO:0009159">
    <property type="term" value="P:deoxyribonucleoside monophosphate catabolic process"/>
    <property type="evidence" value="ECO:0007669"/>
    <property type="project" value="TreeGrafter"/>
</dbReference>
<gene>
    <name evidence="2" type="ORF">C436_18666</name>
    <name evidence="3" type="ORF">KDQ40_20900</name>
</gene>
<evidence type="ECO:0000313" key="4">
    <source>
        <dbReference type="Proteomes" id="UP000011659"/>
    </source>
</evidence>
<dbReference type="EMBL" id="AOLR01000040">
    <property type="protein sequence ID" value="EMA09810.1"/>
    <property type="molecule type" value="Genomic_DNA"/>
</dbReference>
<keyword evidence="4" id="KW-1185">Reference proteome</keyword>
<dbReference type="GO" id="GO:0070694">
    <property type="term" value="F:5-hydroxymethyl-dUMP N-hydrolase activity"/>
    <property type="evidence" value="ECO:0007669"/>
    <property type="project" value="TreeGrafter"/>
</dbReference>
<dbReference type="PATRIC" id="fig|662476.7.peg.3730"/>
<dbReference type="RefSeq" id="WP_004966273.1">
    <property type="nucleotide sequence ID" value="NZ_AOLR01000040.1"/>
</dbReference>
<geneLocation type="plasmid" evidence="3 5">
    <name>pHsi55</name>
</geneLocation>
<proteinExistence type="predicted"/>
<dbReference type="GeneID" id="64825470"/>
<dbReference type="InterPro" id="IPR011611">
    <property type="entry name" value="PfkB_dom"/>
</dbReference>
<reference evidence="2 4" key="1">
    <citation type="journal article" date="2014" name="PLoS Genet.">
        <title>Phylogenetically driven sequencing of extremely halophilic archaea reveals strategies for static and dynamic osmo-response.</title>
        <authorList>
            <person name="Becker E.A."/>
            <person name="Seitzer P.M."/>
            <person name="Tritt A."/>
            <person name="Larsen D."/>
            <person name="Krusor M."/>
            <person name="Yao A.I."/>
            <person name="Wu D."/>
            <person name="Madern D."/>
            <person name="Eisen J.A."/>
            <person name="Darling A.E."/>
            <person name="Facciotti M.T."/>
        </authorList>
    </citation>
    <scope>NUCLEOTIDE SEQUENCE [LARGE SCALE GENOMIC DNA]</scope>
    <source>
        <strain evidence="2 4">ATCC 33800</strain>
    </source>
</reference>
<keyword evidence="3" id="KW-0614">Plasmid</keyword>
<evidence type="ECO:0000259" key="1">
    <source>
        <dbReference type="Pfam" id="PF00294"/>
    </source>
</evidence>
<dbReference type="OrthoDB" id="240616at2157"/>
<dbReference type="Gene3D" id="3.40.1190.20">
    <property type="match status" value="1"/>
</dbReference>
<dbReference type="Proteomes" id="UP000011659">
    <property type="component" value="Unassembled WGS sequence"/>
</dbReference>
<reference evidence="3" key="2">
    <citation type="submission" date="2021-04" db="EMBL/GenBank/DDBJ databases">
        <title>Complete Genome sequence and Methylome Analysis of the Haloarchaeon Haloarcula sinaiiensis.</title>
        <authorList>
            <person name="Fomenkov A."/>
            <person name="DasSarma P."/>
            <person name="DasSarma S."/>
            <person name="Roberts R.J."/>
        </authorList>
    </citation>
    <scope>NUCLEOTIDE SEQUENCE</scope>
    <source>
        <strain evidence="3">ATCC 33800</strain>
        <plasmid evidence="3">pHsi55</plasmid>
    </source>
</reference>
<dbReference type="GO" id="GO:0016740">
    <property type="term" value="F:transferase activity"/>
    <property type="evidence" value="ECO:0007669"/>
    <property type="project" value="UniProtKB-KW"/>
</dbReference>
<dbReference type="InterPro" id="IPR051239">
    <property type="entry name" value="2'-dNMP_N-hydrolase"/>
</dbReference>
<sequence length="404" mass="44275">MIVVGGTYVEECEFPQNRAIWGPGLRGAAAIQEISGGKNALYTCLSPSLQQRAQMKAGAYNFEIKYTEVPDSITYHYLHNHSNPVVRPNNADTFEKALGPIDGESILRFGLVEGTAVVHGDRVVYDPQSADPDPFEKNGSEADKLAIVLNRHEAAAYTGKNTTDKMLEDLRSSAGADVAVIKCGASGAVVSDSDGVYDIPVYETEEVWNIGSGDIFTSVFAEYWAEQEFPPSEAAKRASLATAYYCSTSQVRIPSDLEEADHFEPRQLESTIGEEGPMVYLAAPFFTLGEFWLVEEVQRILEKEGANVFSPYHEVGRVGETNDIESVAEKDLSGVEECDVVLALTDNCDSGTFFELGYARKIGKPVIAYEHKPEEADRTMMEGSGCRLYGDLSTAILKTLWADR</sequence>
<dbReference type="KEGG" id="hsin:KDQ40_20900"/>
<organism evidence="2 4">
    <name type="scientific">Haloarcula marismortui ATCC 33800</name>
    <dbReference type="NCBI Taxonomy" id="662476"/>
    <lineage>
        <taxon>Archaea</taxon>
        <taxon>Methanobacteriati</taxon>
        <taxon>Methanobacteriota</taxon>
        <taxon>Stenosarchaea group</taxon>
        <taxon>Halobacteria</taxon>
        <taxon>Halobacteriales</taxon>
        <taxon>Haloarculaceae</taxon>
        <taxon>Haloarcula</taxon>
    </lineage>
</organism>
<feature type="domain" description="Carbohydrate kinase PfkB" evidence="1">
    <location>
        <begin position="121"/>
        <end position="254"/>
    </location>
</feature>
<dbReference type="SUPFAM" id="SSF53613">
    <property type="entry name" value="Ribokinase-like"/>
    <property type="match status" value="1"/>
</dbReference>
<dbReference type="InterPro" id="IPR029056">
    <property type="entry name" value="Ribokinase-like"/>
</dbReference>
<keyword evidence="2" id="KW-0808">Transferase</keyword>
<name>M0JQ54_9EURY</name>
<dbReference type="EMBL" id="CP073370">
    <property type="protein sequence ID" value="QUJ74720.1"/>
    <property type="molecule type" value="Genomic_DNA"/>
</dbReference>
<dbReference type="InterPro" id="IPR007710">
    <property type="entry name" value="Nucleoside_deoxyribTrfase"/>
</dbReference>
<evidence type="ECO:0000313" key="2">
    <source>
        <dbReference type="EMBL" id="EMA09810.1"/>
    </source>
</evidence>
<dbReference type="Pfam" id="PF00294">
    <property type="entry name" value="PfkB"/>
    <property type="match status" value="1"/>
</dbReference>
<dbReference type="Gene3D" id="3.40.50.450">
    <property type="match status" value="1"/>
</dbReference>